<accession>A0ABW4L2F7</accession>
<dbReference type="GO" id="GO:0016757">
    <property type="term" value="F:glycosyltransferase activity"/>
    <property type="evidence" value="ECO:0007669"/>
    <property type="project" value="UniProtKB-KW"/>
</dbReference>
<dbReference type="InterPro" id="IPR050194">
    <property type="entry name" value="Glycosyltransferase_grp1"/>
</dbReference>
<evidence type="ECO:0000313" key="7">
    <source>
        <dbReference type="EMBL" id="MFD1716785.1"/>
    </source>
</evidence>
<sequence>MKILIGAETYAPDINGAARFAQRLAAGLAGRGHEVHVACASTDGTPRRERADGCTVHRLASTRYPWHASLRFCTPGRTGAAADALVEEIGPDVVHVQAHLVLGRALVGAARRRELPLVATNHFMPENVLGYLPILPRRWHDAASRLTWRDLSAVYSRADVITAPTPRAVELLRDATGLAGEAVSCGVDADRFRAAAAAAPEPRLLFVGRLDPEKRIDELLAALARVETRPRPVLEIVGDGDHRARLERMAADLRLSERVTFHGHVNEPELLAAYARAHIFCMPGIAELQSIATLEAMAAGKPVVAADAMALPHLVRPGENGYLYTPGDVDELAARLTELVGDATLREQMGARSRALVAPHTHRATLDRFEEIYRALGTVPRLAALPRTEPGSPERSGARTEAALAGPARLR</sequence>
<dbReference type="Pfam" id="PF13439">
    <property type="entry name" value="Glyco_transf_4"/>
    <property type="match status" value="1"/>
</dbReference>
<keyword evidence="2 7" id="KW-0328">Glycosyltransferase</keyword>
<evidence type="ECO:0000256" key="3">
    <source>
        <dbReference type="ARBA" id="ARBA00022679"/>
    </source>
</evidence>
<evidence type="ECO:0000259" key="5">
    <source>
        <dbReference type="Pfam" id="PF00534"/>
    </source>
</evidence>
<dbReference type="InterPro" id="IPR001296">
    <property type="entry name" value="Glyco_trans_1"/>
</dbReference>
<proteinExistence type="predicted"/>
<comment type="caution">
    <text evidence="7">The sequence shown here is derived from an EMBL/GenBank/DDBJ whole genome shotgun (WGS) entry which is preliminary data.</text>
</comment>
<dbReference type="Gene3D" id="3.40.50.2000">
    <property type="entry name" value="Glycogen Phosphorylase B"/>
    <property type="match status" value="2"/>
</dbReference>
<feature type="domain" description="Glycosyl transferase family 1" evidence="5">
    <location>
        <begin position="198"/>
        <end position="354"/>
    </location>
</feature>
<dbReference type="Pfam" id="PF00534">
    <property type="entry name" value="Glycos_transf_1"/>
    <property type="match status" value="1"/>
</dbReference>
<dbReference type="Proteomes" id="UP001597277">
    <property type="component" value="Unassembled WGS sequence"/>
</dbReference>
<evidence type="ECO:0000256" key="1">
    <source>
        <dbReference type="ARBA" id="ARBA00021292"/>
    </source>
</evidence>
<keyword evidence="3 7" id="KW-0808">Transferase</keyword>
<evidence type="ECO:0000256" key="2">
    <source>
        <dbReference type="ARBA" id="ARBA00022676"/>
    </source>
</evidence>
<evidence type="ECO:0000256" key="4">
    <source>
        <dbReference type="SAM" id="MobiDB-lite"/>
    </source>
</evidence>
<feature type="domain" description="Glycosyltransferase subfamily 4-like N-terminal" evidence="6">
    <location>
        <begin position="14"/>
        <end position="191"/>
    </location>
</feature>
<dbReference type="PANTHER" id="PTHR45947">
    <property type="entry name" value="SULFOQUINOVOSYL TRANSFERASE SQD2"/>
    <property type="match status" value="1"/>
</dbReference>
<dbReference type="RefSeq" id="WP_388002210.1">
    <property type="nucleotide sequence ID" value="NZ_JBHUEE010000001.1"/>
</dbReference>
<feature type="region of interest" description="Disordered" evidence="4">
    <location>
        <begin position="384"/>
        <end position="411"/>
    </location>
</feature>
<keyword evidence="8" id="KW-1185">Reference proteome</keyword>
<gene>
    <name evidence="7" type="ORF">ACFSE6_02985</name>
</gene>
<evidence type="ECO:0000259" key="6">
    <source>
        <dbReference type="Pfam" id="PF13439"/>
    </source>
</evidence>
<name>A0ABW4L2F7_9MICO</name>
<organism evidence="7 8">
    <name type="scientific">Georgenia deserti</name>
    <dbReference type="NCBI Taxonomy" id="2093781"/>
    <lineage>
        <taxon>Bacteria</taxon>
        <taxon>Bacillati</taxon>
        <taxon>Actinomycetota</taxon>
        <taxon>Actinomycetes</taxon>
        <taxon>Micrococcales</taxon>
        <taxon>Bogoriellaceae</taxon>
        <taxon>Georgenia</taxon>
    </lineage>
</organism>
<dbReference type="EMBL" id="JBHUEE010000001">
    <property type="protein sequence ID" value="MFD1716785.1"/>
    <property type="molecule type" value="Genomic_DNA"/>
</dbReference>
<dbReference type="PANTHER" id="PTHR45947:SF3">
    <property type="entry name" value="SULFOQUINOVOSYL TRANSFERASE SQD2"/>
    <property type="match status" value="1"/>
</dbReference>
<dbReference type="SUPFAM" id="SSF53756">
    <property type="entry name" value="UDP-Glycosyltransferase/glycogen phosphorylase"/>
    <property type="match status" value="1"/>
</dbReference>
<protein>
    <recommendedName>
        <fullName evidence="1">D-inositol 3-phosphate glycosyltransferase</fullName>
    </recommendedName>
</protein>
<evidence type="ECO:0000313" key="8">
    <source>
        <dbReference type="Proteomes" id="UP001597277"/>
    </source>
</evidence>
<reference evidence="8" key="1">
    <citation type="journal article" date="2019" name="Int. J. Syst. Evol. Microbiol.">
        <title>The Global Catalogue of Microorganisms (GCM) 10K type strain sequencing project: providing services to taxonomists for standard genome sequencing and annotation.</title>
        <authorList>
            <consortium name="The Broad Institute Genomics Platform"/>
            <consortium name="The Broad Institute Genome Sequencing Center for Infectious Disease"/>
            <person name="Wu L."/>
            <person name="Ma J."/>
        </authorList>
    </citation>
    <scope>NUCLEOTIDE SEQUENCE [LARGE SCALE GENOMIC DNA]</scope>
    <source>
        <strain evidence="8">JCM 17130</strain>
    </source>
</reference>
<dbReference type="InterPro" id="IPR028098">
    <property type="entry name" value="Glyco_trans_4-like_N"/>
</dbReference>